<proteinExistence type="predicted"/>
<gene>
    <name evidence="3" type="ORF">g.27226</name>
</gene>
<dbReference type="EMBL" id="GDJX01017472">
    <property type="protein sequence ID" value="JAT50464.1"/>
    <property type="molecule type" value="Transcribed_RNA"/>
</dbReference>
<dbReference type="AlphaFoldDB" id="A0A1D1Y744"/>
<evidence type="ECO:0000256" key="2">
    <source>
        <dbReference type="SAM" id="Phobius"/>
    </source>
</evidence>
<feature type="transmembrane region" description="Helical" evidence="2">
    <location>
        <begin position="20"/>
        <end position="38"/>
    </location>
</feature>
<sequence length="210" mass="24860">LFQKKINYIHKKKMWIIDKIVKLFKLSYSILIHFIVTINRWIAFIMHLIMMFFVWNSLLIVIGIVQTVQLAAGFTFDVSNLTASKNSESEKISIQEKEEKPPTFWQKRRRIYQEMIDNLYVKYMERLIEVQQEQAKYWQSDNSYIYPMSRYYNYYYDDNGYYDNIGGQEAVEDNGRDNGETSSNASGGSDDNNHLFIPPIKITEHTSIST</sequence>
<keyword evidence="2" id="KW-0812">Transmembrane</keyword>
<name>A0A1D1Y744_9ARAE</name>
<evidence type="ECO:0000256" key="1">
    <source>
        <dbReference type="SAM" id="MobiDB-lite"/>
    </source>
</evidence>
<keyword evidence="2" id="KW-1133">Transmembrane helix</keyword>
<keyword evidence="2" id="KW-0472">Membrane</keyword>
<feature type="non-terminal residue" evidence="3">
    <location>
        <position position="1"/>
    </location>
</feature>
<feature type="region of interest" description="Disordered" evidence="1">
    <location>
        <begin position="166"/>
        <end position="196"/>
    </location>
</feature>
<accession>A0A1D1Y744</accession>
<evidence type="ECO:0000313" key="3">
    <source>
        <dbReference type="EMBL" id="JAT50464.1"/>
    </source>
</evidence>
<feature type="transmembrane region" description="Helical" evidence="2">
    <location>
        <begin position="44"/>
        <end position="65"/>
    </location>
</feature>
<organism evidence="3">
    <name type="scientific">Anthurium amnicola</name>
    <dbReference type="NCBI Taxonomy" id="1678845"/>
    <lineage>
        <taxon>Eukaryota</taxon>
        <taxon>Viridiplantae</taxon>
        <taxon>Streptophyta</taxon>
        <taxon>Embryophyta</taxon>
        <taxon>Tracheophyta</taxon>
        <taxon>Spermatophyta</taxon>
        <taxon>Magnoliopsida</taxon>
        <taxon>Liliopsida</taxon>
        <taxon>Araceae</taxon>
        <taxon>Pothoideae</taxon>
        <taxon>Potheae</taxon>
        <taxon>Anthurium</taxon>
    </lineage>
</organism>
<protein>
    <submittedName>
        <fullName evidence="3">Uncharacterized protein</fullName>
    </submittedName>
</protein>
<reference evidence="3" key="1">
    <citation type="submission" date="2015-07" db="EMBL/GenBank/DDBJ databases">
        <title>Transcriptome Assembly of Anthurium amnicola.</title>
        <authorList>
            <person name="Suzuki J."/>
        </authorList>
    </citation>
    <scope>NUCLEOTIDE SEQUENCE</scope>
</reference>